<dbReference type="SUPFAM" id="SSF55785">
    <property type="entry name" value="PYP-like sensor domain (PAS domain)"/>
    <property type="match status" value="1"/>
</dbReference>
<dbReference type="PANTHER" id="PTHR44757:SF2">
    <property type="entry name" value="BIOFILM ARCHITECTURE MAINTENANCE PROTEIN MBAA"/>
    <property type="match status" value="1"/>
</dbReference>
<dbReference type="InterPro" id="IPR000014">
    <property type="entry name" value="PAS"/>
</dbReference>
<dbReference type="InterPro" id="IPR052155">
    <property type="entry name" value="Biofilm_reg_signaling"/>
</dbReference>
<evidence type="ECO:0000313" key="3">
    <source>
        <dbReference type="EMBL" id="RZN64115.1"/>
    </source>
</evidence>
<accession>A0A520KR62</accession>
<dbReference type="EMBL" id="RXIF01000010">
    <property type="protein sequence ID" value="RZN64115.1"/>
    <property type="molecule type" value="Genomic_DNA"/>
</dbReference>
<dbReference type="PANTHER" id="PTHR44757">
    <property type="entry name" value="DIGUANYLATE CYCLASE DGCP"/>
    <property type="match status" value="1"/>
</dbReference>
<dbReference type="InterPro" id="IPR000700">
    <property type="entry name" value="PAS-assoc_C"/>
</dbReference>
<evidence type="ECO:0000259" key="1">
    <source>
        <dbReference type="PROSITE" id="PS50112"/>
    </source>
</evidence>
<dbReference type="Proteomes" id="UP000317158">
    <property type="component" value="Unassembled WGS sequence"/>
</dbReference>
<dbReference type="AlphaFoldDB" id="A0A520KR62"/>
<evidence type="ECO:0000259" key="2">
    <source>
        <dbReference type="PROSITE" id="PS50113"/>
    </source>
</evidence>
<comment type="caution">
    <text evidence="3">The sequence shown here is derived from an EMBL/GenBank/DDBJ whole genome shotgun (WGS) entry which is preliminary data.</text>
</comment>
<organism evidence="3 4">
    <name type="scientific">Methanoliparum thermophilum</name>
    <dbReference type="NCBI Taxonomy" id="2491083"/>
    <lineage>
        <taxon>Archaea</taxon>
        <taxon>Methanobacteriati</taxon>
        <taxon>Methanobacteriota</taxon>
        <taxon>Candidatus Methanoliparia</taxon>
        <taxon>Candidatus Methanoliparales</taxon>
        <taxon>Candidatus Methanoliparaceae</taxon>
        <taxon>Candidatus Methanoliparum</taxon>
    </lineage>
</organism>
<name>A0A520KR62_METT2</name>
<protein>
    <submittedName>
        <fullName evidence="3">PAS domain S-box protein</fullName>
    </submittedName>
</protein>
<gene>
    <name evidence="3" type="ORF">EF806_05725</name>
</gene>
<dbReference type="InterPro" id="IPR035965">
    <property type="entry name" value="PAS-like_dom_sf"/>
</dbReference>
<reference evidence="3 4" key="1">
    <citation type="journal article" date="2019" name="Nat. Microbiol.">
        <title>Wide diversity of methane and short-chain alkane metabolisms in uncultured archaea.</title>
        <authorList>
            <person name="Borrel G."/>
            <person name="Adam P.S."/>
            <person name="McKay L.J."/>
            <person name="Chen L.X."/>
            <person name="Sierra-Garcia I.N."/>
            <person name="Sieber C.M."/>
            <person name="Letourneur Q."/>
            <person name="Ghozlane A."/>
            <person name="Andersen G.L."/>
            <person name="Li W.J."/>
            <person name="Hallam S.J."/>
            <person name="Muyzer G."/>
            <person name="de Oliveira V.M."/>
            <person name="Inskeep W.P."/>
            <person name="Banfield J.F."/>
            <person name="Gribaldo S."/>
        </authorList>
    </citation>
    <scope>NUCLEOTIDE SEQUENCE [LARGE SCALE GENOMIC DNA]</scope>
    <source>
        <strain evidence="3">NM1a</strain>
    </source>
</reference>
<dbReference type="Pfam" id="PF13426">
    <property type="entry name" value="PAS_9"/>
    <property type="match status" value="1"/>
</dbReference>
<dbReference type="PROSITE" id="PS50112">
    <property type="entry name" value="PAS"/>
    <property type="match status" value="1"/>
</dbReference>
<feature type="domain" description="PAC" evidence="2">
    <location>
        <begin position="87"/>
        <end position="139"/>
    </location>
</feature>
<dbReference type="NCBIfam" id="TIGR00229">
    <property type="entry name" value="sensory_box"/>
    <property type="match status" value="1"/>
</dbReference>
<feature type="domain" description="PAS" evidence="1">
    <location>
        <begin position="15"/>
        <end position="85"/>
    </location>
</feature>
<proteinExistence type="predicted"/>
<dbReference type="PROSITE" id="PS50113">
    <property type="entry name" value="PAC"/>
    <property type="match status" value="1"/>
</dbReference>
<sequence>MISTTKEREEELKKLESFNRELVRKVPVPMSISDPNGKRLDVNEAFERFHMCSREEVIGSSVEKSHTEDSISAIREALERCRKEEYSSCEVVSIRGDGVEMPVILNFSALKDEKGNVTNIIMTATDVTELKKREKDQKDGKLS</sequence>
<dbReference type="Gene3D" id="3.30.450.20">
    <property type="entry name" value="PAS domain"/>
    <property type="match status" value="1"/>
</dbReference>
<evidence type="ECO:0000313" key="4">
    <source>
        <dbReference type="Proteomes" id="UP000317158"/>
    </source>
</evidence>
<dbReference type="CDD" id="cd00130">
    <property type="entry name" value="PAS"/>
    <property type="match status" value="1"/>
</dbReference>